<comment type="caution">
    <text evidence="4">The sequence shown here is derived from an EMBL/GenBank/DDBJ whole genome shotgun (WGS) entry which is preliminary data.</text>
</comment>
<proteinExistence type="predicted"/>
<sequence length="546" mass="63417">MISHPLVDDYIKMAESGEIVVNKERKLLFKIIKEKIYPRDDLYFDNDLIDKFIRFAEKNFFPLAKYQLFLTPFIFLFRKEDGEPHFDEYLYTLARGGGKNGFMSARSSFFISPIYPIRDYDVTITANSEKQGKVSFEEVYETIQRRGLEDHFYLTKMSITGRANNSVFSFRTNNPKTMDSARDGCLEFDEIHQFEDDKAVKVQRSGLGKIAHARTFYNGTNGYVREGFYDKLIEKSMQILNGEVDDFRLFPFICKLDSADEVDDMKKWPKANPMLDESTPYAKRLLARTKADYDDLELEPSGRQEFMTKRMNLPEADLEKDVTSREKLVACLRSPGIDLLGKSCVAGFDYASIRDFASVGLLFKNGDEFIWKQHSFARKVFLKAFKLKAPIQEWADKGLFTIVDGPSIDPRLLVAKLEEWSKFYQIELVCADGFRMDLLKPLLEEAGFEYEFLRNPGAIQSKVAPIIEDGFANERFVFENDNSMIWYTDNTYIKEDKDGNKRFLKKEPVRRKTDGFHALIAALYKRELVHESNVGEFLDMLDSWDF</sequence>
<dbReference type="Pfam" id="PF03354">
    <property type="entry name" value="TerL_ATPase"/>
    <property type="match status" value="1"/>
</dbReference>
<dbReference type="Proteomes" id="UP000467349">
    <property type="component" value="Unassembled WGS sequence"/>
</dbReference>
<dbReference type="PANTHER" id="PTHR41287">
    <property type="match status" value="1"/>
</dbReference>
<accession>A0A0I6WCG8</accession>
<name>A0A0I6WCG8_STREE</name>
<dbReference type="EMBL" id="WNIA01000024">
    <property type="protein sequence ID" value="MTV98622.1"/>
    <property type="molecule type" value="Genomic_DNA"/>
</dbReference>
<dbReference type="InterPro" id="IPR046461">
    <property type="entry name" value="TerL_ATPase"/>
</dbReference>
<dbReference type="Pfam" id="PF20441">
    <property type="entry name" value="TerL_nuclease"/>
    <property type="match status" value="1"/>
</dbReference>
<evidence type="ECO:0000313" key="6">
    <source>
        <dbReference type="Proteomes" id="UP000467349"/>
    </source>
</evidence>
<dbReference type="AlphaFoldDB" id="A0A0I6WCG8"/>
<dbReference type="PANTHER" id="PTHR41287:SF1">
    <property type="entry name" value="PROTEIN YMFN"/>
    <property type="match status" value="1"/>
</dbReference>
<evidence type="ECO:0000313" key="3">
    <source>
        <dbReference type="EMBL" id="MTV43588.1"/>
    </source>
</evidence>
<protein>
    <submittedName>
        <fullName evidence="4">Terminase large subunit</fullName>
    </submittedName>
</protein>
<dbReference type="Proteomes" id="UP000437160">
    <property type="component" value="Unassembled WGS sequence"/>
</dbReference>
<evidence type="ECO:0000313" key="5">
    <source>
        <dbReference type="Proteomes" id="UP000437160"/>
    </source>
</evidence>
<dbReference type="GO" id="GO:0004519">
    <property type="term" value="F:endonuclease activity"/>
    <property type="evidence" value="ECO:0007669"/>
    <property type="project" value="InterPro"/>
</dbReference>
<organism evidence="4 5">
    <name type="scientific">Streptococcus pneumoniae</name>
    <dbReference type="NCBI Taxonomy" id="1313"/>
    <lineage>
        <taxon>Bacteria</taxon>
        <taxon>Bacillati</taxon>
        <taxon>Bacillota</taxon>
        <taxon>Bacilli</taxon>
        <taxon>Lactobacillales</taxon>
        <taxon>Streptococcaceae</taxon>
        <taxon>Streptococcus</taxon>
    </lineage>
</organism>
<dbReference type="RefSeq" id="WP_000623345.1">
    <property type="nucleotide sequence ID" value="NZ_CFBC01000023.1"/>
</dbReference>
<feature type="domain" description="Terminase large subunit-like ATPase" evidence="1">
    <location>
        <begin position="66"/>
        <end position="234"/>
    </location>
</feature>
<gene>
    <name evidence="4" type="ORF">GM536_05895</name>
    <name evidence="3" type="ORF">GM545_08180</name>
</gene>
<reference evidence="5 6" key="1">
    <citation type="submission" date="2019-11" db="EMBL/GenBank/DDBJ databases">
        <title>Growth characteristics of pneumococcus vary with the chemical composition of the capsule and with environmental conditions.</title>
        <authorList>
            <person name="Tothpal A."/>
            <person name="Desobry K."/>
            <person name="Joshi S."/>
            <person name="Wyllie A.L."/>
            <person name="Weinberger D.M."/>
        </authorList>
    </citation>
    <scope>NUCLEOTIDE SEQUENCE [LARGE SCALE GENOMIC DNA]</scope>
    <source>
        <strain evidence="6">pnumococcus09N</strain>
        <strain evidence="3">Pnumococcus09N</strain>
        <strain evidence="5">pnumococcus19F</strain>
        <strain evidence="4">Pnumococcus19F</strain>
    </source>
</reference>
<evidence type="ECO:0000313" key="4">
    <source>
        <dbReference type="EMBL" id="MTV98622.1"/>
    </source>
</evidence>
<dbReference type="Gene3D" id="3.40.50.300">
    <property type="entry name" value="P-loop containing nucleotide triphosphate hydrolases"/>
    <property type="match status" value="1"/>
</dbReference>
<dbReference type="EMBL" id="WNHU01000043">
    <property type="protein sequence ID" value="MTV43588.1"/>
    <property type="molecule type" value="Genomic_DNA"/>
</dbReference>
<dbReference type="InterPro" id="IPR027417">
    <property type="entry name" value="P-loop_NTPase"/>
</dbReference>
<evidence type="ECO:0000259" key="1">
    <source>
        <dbReference type="Pfam" id="PF03354"/>
    </source>
</evidence>
<dbReference type="InterPro" id="IPR046462">
    <property type="entry name" value="TerL_nuclease"/>
</dbReference>
<feature type="domain" description="Terminase large subunit-like endonuclease" evidence="2">
    <location>
        <begin position="243"/>
        <end position="525"/>
    </location>
</feature>
<evidence type="ECO:0000259" key="2">
    <source>
        <dbReference type="Pfam" id="PF20441"/>
    </source>
</evidence>
<dbReference type="InterPro" id="IPR005021">
    <property type="entry name" value="Terminase_largesu-like"/>
</dbReference>